<dbReference type="OrthoDB" id="1099736at2"/>
<dbReference type="RefSeq" id="WP_041501997.1">
    <property type="nucleotide sequence ID" value="NZ_JPIT01000007.1"/>
</dbReference>
<dbReference type="EMBL" id="JPIT01000007">
    <property type="protein sequence ID" value="KIO47152.1"/>
    <property type="molecule type" value="Genomic_DNA"/>
</dbReference>
<dbReference type="Pfam" id="PF00085">
    <property type="entry name" value="Thioredoxin"/>
    <property type="match status" value="1"/>
</dbReference>
<dbReference type="PANTHER" id="PTHR45663:SF11">
    <property type="entry name" value="GEO12009P1"/>
    <property type="match status" value="1"/>
</dbReference>
<organism evidence="2 5">
    <name type="scientific">Sanguibacteroides justesenii</name>
    <dbReference type="NCBI Taxonomy" id="1547597"/>
    <lineage>
        <taxon>Bacteria</taxon>
        <taxon>Pseudomonadati</taxon>
        <taxon>Bacteroidota</taxon>
        <taxon>Bacteroidia</taxon>
        <taxon>Bacteroidales</taxon>
        <taxon>Porphyromonadaceae</taxon>
        <taxon>Sanguibacteroides</taxon>
    </lineage>
</organism>
<evidence type="ECO:0000313" key="2">
    <source>
        <dbReference type="EMBL" id="KIO44191.1"/>
    </source>
</evidence>
<dbReference type="GO" id="GO:0015035">
    <property type="term" value="F:protein-disulfide reductase activity"/>
    <property type="evidence" value="ECO:0007669"/>
    <property type="project" value="TreeGrafter"/>
</dbReference>
<gene>
    <name evidence="2" type="ORF">BA92_12535</name>
    <name evidence="3" type="ORF">IE90_00700</name>
</gene>
<comment type="caution">
    <text evidence="2">The sequence shown here is derived from an EMBL/GenBank/DDBJ whole genome shotgun (WGS) entry which is preliminary data.</text>
</comment>
<reference evidence="3 4" key="2">
    <citation type="submission" date="2014-07" db="EMBL/GenBank/DDBJ databases">
        <title>Porphyromonadaceae bacterium OUH 334697 = ATCC BAA-2682 = DSM 28341 draft genome.</title>
        <authorList>
            <person name="Sydenham T.V."/>
            <person name="Hasman H."/>
            <person name="Justesen U.S."/>
        </authorList>
    </citation>
    <scope>NUCLEOTIDE SEQUENCE [LARGE SCALE GENOMIC DNA]</scope>
    <source>
        <strain evidence="3 4">OUH 334697</strain>
    </source>
</reference>
<dbReference type="EMBL" id="JPIU01000040">
    <property type="protein sequence ID" value="KIO44191.1"/>
    <property type="molecule type" value="Genomic_DNA"/>
</dbReference>
<dbReference type="InterPro" id="IPR011990">
    <property type="entry name" value="TPR-like_helical_dom_sf"/>
</dbReference>
<dbReference type="Proteomes" id="UP000031980">
    <property type="component" value="Unassembled WGS sequence"/>
</dbReference>
<evidence type="ECO:0000259" key="1">
    <source>
        <dbReference type="PROSITE" id="PS51352"/>
    </source>
</evidence>
<protein>
    <recommendedName>
        <fullName evidence="1">Thioredoxin domain-containing protein</fullName>
    </recommendedName>
</protein>
<dbReference type="InterPro" id="IPR013766">
    <property type="entry name" value="Thioredoxin_domain"/>
</dbReference>
<dbReference type="Proteomes" id="UP000031937">
    <property type="component" value="Unassembled WGS sequence"/>
</dbReference>
<keyword evidence="5" id="KW-1185">Reference proteome</keyword>
<evidence type="ECO:0000313" key="3">
    <source>
        <dbReference type="EMBL" id="KIO47152.1"/>
    </source>
</evidence>
<reference evidence="2 5" key="1">
    <citation type="submission" date="2014-07" db="EMBL/GenBank/DDBJ databases">
        <title>Porphyromonadaceae bacterium OUH 308042 = ATCC BAA-2681 = DSM 28342 draft genome.</title>
        <authorList>
            <person name="Sydenham T.V."/>
            <person name="Hasman H."/>
            <person name="Justensen U.S."/>
        </authorList>
    </citation>
    <scope>NUCLEOTIDE SEQUENCE [LARGE SCALE GENOMIC DNA]</scope>
    <source>
        <strain evidence="2 5">OUH 308042</strain>
    </source>
</reference>
<proteinExistence type="predicted"/>
<evidence type="ECO:0000313" key="4">
    <source>
        <dbReference type="Proteomes" id="UP000031937"/>
    </source>
</evidence>
<dbReference type="GO" id="GO:0005737">
    <property type="term" value="C:cytoplasm"/>
    <property type="evidence" value="ECO:0007669"/>
    <property type="project" value="TreeGrafter"/>
</dbReference>
<accession>A0A0C3RDA8</accession>
<dbReference type="Gene3D" id="3.40.30.10">
    <property type="entry name" value="Glutaredoxin"/>
    <property type="match status" value="1"/>
</dbReference>
<feature type="domain" description="Thioredoxin" evidence="1">
    <location>
        <begin position="11"/>
        <end position="134"/>
    </location>
</feature>
<dbReference type="InterPro" id="IPR036249">
    <property type="entry name" value="Thioredoxin-like_sf"/>
</dbReference>
<dbReference type="GO" id="GO:0006950">
    <property type="term" value="P:response to stress"/>
    <property type="evidence" value="ECO:0007669"/>
    <property type="project" value="UniProtKB-ARBA"/>
</dbReference>
<dbReference type="AlphaFoldDB" id="A0A0C3RDA8"/>
<sequence length="423" mass="48062">MKWIRCYLTAVVVFLAVSTFGQGIEFIDGGLDAALIKAQKENKAIFVDFMATWCGPCKQLSAEVFPDKKLGDYFNTRFVSCKIDVDKEKELAKKYKITGMPTMVFLDKEGNELKRVMGLIPAARLLHDAKVALGEAPVFEALWEQYKKNKSDLTVQQSILLEAPDFVRGKQGKEAELWKSRVEKLFDSYVKVKDPADLINTEDFRIMTAYNQKIEKNNNVFNLIVKRMEEFKAVIPLEILANYIVTYESSLINELAMKGDLGYKEEINRVNGDLKSVFDLVKTRKIPVYDVLTSEADALYQIYAKKDPDAYVKIKNAFLERMGADAGPNEYYGTVMNLMGPTQGRITENAAEQCIRWLQKLLGYKLGPDNQGQVITTMGDCYLILKDKEKAKECYNQAYLLAIQLKNPQMQAFIKNKLAAIDD</sequence>
<dbReference type="CDD" id="cd02947">
    <property type="entry name" value="TRX_family"/>
    <property type="match status" value="1"/>
</dbReference>
<dbReference type="SUPFAM" id="SSF52833">
    <property type="entry name" value="Thioredoxin-like"/>
    <property type="match status" value="1"/>
</dbReference>
<dbReference type="PANTHER" id="PTHR45663">
    <property type="entry name" value="GEO12009P1"/>
    <property type="match status" value="1"/>
</dbReference>
<evidence type="ECO:0000313" key="5">
    <source>
        <dbReference type="Proteomes" id="UP000031980"/>
    </source>
</evidence>
<dbReference type="Gene3D" id="1.25.40.10">
    <property type="entry name" value="Tetratricopeptide repeat domain"/>
    <property type="match status" value="1"/>
</dbReference>
<dbReference type="SUPFAM" id="SSF48452">
    <property type="entry name" value="TPR-like"/>
    <property type="match status" value="1"/>
</dbReference>
<dbReference type="PROSITE" id="PS51352">
    <property type="entry name" value="THIOREDOXIN_2"/>
    <property type="match status" value="1"/>
</dbReference>
<name>A0A0C3RDA8_9PORP</name>